<feature type="chain" id="PRO_5043132653" description="procollagen-proline 4-dioxygenase" evidence="14">
    <location>
        <begin position="27"/>
        <end position="587"/>
    </location>
</feature>
<dbReference type="OrthoDB" id="420380at2759"/>
<evidence type="ECO:0000313" key="17">
    <source>
        <dbReference type="Proteomes" id="UP000282613"/>
    </source>
</evidence>
<dbReference type="InterPro" id="IPR059068">
    <property type="entry name" value="TPR_P4H"/>
</dbReference>
<keyword evidence="13" id="KW-0802">TPR repeat</keyword>
<evidence type="ECO:0000256" key="2">
    <source>
        <dbReference type="ARBA" id="ARBA00002035"/>
    </source>
</evidence>
<evidence type="ECO:0000313" key="18">
    <source>
        <dbReference type="WBParaSite" id="TASK_0000702301-mRNA-1"/>
    </source>
</evidence>
<evidence type="ECO:0000256" key="1">
    <source>
        <dbReference type="ARBA" id="ARBA00001961"/>
    </source>
</evidence>
<name>A0A0R3W9B1_TAEAS</name>
<evidence type="ECO:0000256" key="7">
    <source>
        <dbReference type="ARBA" id="ARBA00022824"/>
    </source>
</evidence>
<evidence type="ECO:0000256" key="9">
    <source>
        <dbReference type="ARBA" id="ARBA00022964"/>
    </source>
</evidence>
<comment type="similarity">
    <text evidence="4">Belongs to the P4HA family.</text>
</comment>
<dbReference type="EMBL" id="UYRS01018564">
    <property type="protein sequence ID" value="VDK37738.1"/>
    <property type="molecule type" value="Genomic_DNA"/>
</dbReference>
<reference evidence="16 17" key="2">
    <citation type="submission" date="2018-11" db="EMBL/GenBank/DDBJ databases">
        <authorList>
            <consortium name="Pathogen Informatics"/>
        </authorList>
    </citation>
    <scope>NUCLEOTIDE SEQUENCE [LARGE SCALE GENOMIC DNA]</scope>
</reference>
<sequence>MMTSGNVTSLVILFFNLLLFITPIGCTTTSPDIVSALTDLDQAIVASRQLASELTTYVSMEETRLSKLRRLIQRLESATQIYPPLEQQNLESSSVSFPSSQEEVISNPVSAFLTILQLASNWTSELAVLFGLSNINNTDGKTEQSEAALMAAFQEFDSKRSLFLRLKWYADMLPDDNDVLGALNAIIRLQQTYKIPAADIAEGRILPSLPSPQLTDLQCMRLGIFAYEMGDYGCAMDWYRLVLDRLDQRIKKPYNTSDSPITHVMVYDYLSYALGRAGRYKEALEVTNKLLREDPTSRNGALSKAFYEMELIRFNGEDPPHNDDESPRAEDSEAAIFDDLCRKADMELPPDHHLSCHHSTPHVFFTLAPLKEEVLQLDPPILLWHDFVTQNEVDQIIEIAKPRLKRALVRNPTSGALEAAPYRVTKNVWLPDDMNTLTRNINSRIRMATGLNIDHGEELQVANYGLGGYYAPHYDYARRFEVDEYDNVHGNRIATTMIYLTAVELGGATAFTKTSAVVKPVARSMVFWYNLLRSGDGDIRSRHGACPVLVGRKWVMNKWIRAAGQEFTRRCLLQREPFNPQDEYTDS</sequence>
<dbReference type="PANTHER" id="PTHR10869:SF244">
    <property type="entry name" value="PROLYL 4-HYDROXYLASE SUBUNIT ALPHA-2"/>
    <property type="match status" value="1"/>
</dbReference>
<dbReference type="InterPro" id="IPR044862">
    <property type="entry name" value="Pro_4_hyd_alph_FE2OG_OXY"/>
</dbReference>
<evidence type="ECO:0000256" key="8">
    <source>
        <dbReference type="ARBA" id="ARBA00022896"/>
    </source>
</evidence>
<dbReference type="WBParaSite" id="TASK_0000702301-mRNA-1">
    <property type="protein sequence ID" value="TASK_0000702301-mRNA-1"/>
    <property type="gene ID" value="TASK_0000702301"/>
</dbReference>
<dbReference type="Gene3D" id="1.25.40.10">
    <property type="entry name" value="Tetratricopeptide repeat domain"/>
    <property type="match status" value="1"/>
</dbReference>
<dbReference type="FunFam" id="2.60.120.620:FF:000011">
    <property type="entry name" value="Prolyl alpha subunit"/>
    <property type="match status" value="1"/>
</dbReference>
<dbReference type="GO" id="GO:0031418">
    <property type="term" value="F:L-ascorbic acid binding"/>
    <property type="evidence" value="ECO:0007669"/>
    <property type="project" value="UniProtKB-KW"/>
</dbReference>
<comment type="function">
    <text evidence="2">Catalyzes the post-translational formation of 4-hydroxyproline in -Xaa-Pro-Gly- sequences in collagens and other proteins.</text>
</comment>
<evidence type="ECO:0000256" key="14">
    <source>
        <dbReference type="SAM" id="SignalP"/>
    </source>
</evidence>
<keyword evidence="7" id="KW-0256">Endoplasmic reticulum</keyword>
<dbReference type="Gene3D" id="2.60.120.620">
    <property type="entry name" value="q2cbj1_9rhob like domain"/>
    <property type="match status" value="1"/>
</dbReference>
<reference evidence="18" key="1">
    <citation type="submission" date="2017-02" db="UniProtKB">
        <authorList>
            <consortium name="WormBaseParasite"/>
        </authorList>
    </citation>
    <scope>IDENTIFICATION</scope>
</reference>
<comment type="cofactor">
    <cofactor evidence="1">
        <name>L-ascorbate</name>
        <dbReference type="ChEBI" id="CHEBI:38290"/>
    </cofactor>
</comment>
<dbReference type="Pfam" id="PF23558">
    <property type="entry name" value="TPR_P4H"/>
    <property type="match status" value="1"/>
</dbReference>
<dbReference type="InterPro" id="IPR011990">
    <property type="entry name" value="TPR-like_helical_dom_sf"/>
</dbReference>
<evidence type="ECO:0000313" key="16">
    <source>
        <dbReference type="EMBL" id="VDK37738.1"/>
    </source>
</evidence>
<keyword evidence="8" id="KW-0847">Vitamin C</keyword>
<dbReference type="GO" id="GO:0005506">
    <property type="term" value="F:iron ion binding"/>
    <property type="evidence" value="ECO:0007669"/>
    <property type="project" value="InterPro"/>
</dbReference>
<dbReference type="Pfam" id="PF13640">
    <property type="entry name" value="2OG-FeII_Oxy_3"/>
    <property type="match status" value="1"/>
</dbReference>
<dbReference type="GO" id="GO:0004656">
    <property type="term" value="F:procollagen-proline 4-dioxygenase activity"/>
    <property type="evidence" value="ECO:0007669"/>
    <property type="project" value="UniProtKB-EC"/>
</dbReference>
<evidence type="ECO:0000256" key="12">
    <source>
        <dbReference type="ARBA" id="ARBA00023180"/>
    </source>
</evidence>
<dbReference type="PROSITE" id="PS50005">
    <property type="entry name" value="TPR"/>
    <property type="match status" value="1"/>
</dbReference>
<keyword evidence="10" id="KW-0560">Oxidoreductase</keyword>
<keyword evidence="12" id="KW-0325">Glycoprotein</keyword>
<dbReference type="InterPro" id="IPR045054">
    <property type="entry name" value="P4HA-like"/>
</dbReference>
<dbReference type="InterPro" id="IPR005123">
    <property type="entry name" value="Oxoglu/Fe-dep_dioxygenase_dom"/>
</dbReference>
<dbReference type="PROSITE" id="PS51471">
    <property type="entry name" value="FE2OG_OXY"/>
    <property type="match status" value="1"/>
</dbReference>
<keyword evidence="14" id="KW-0732">Signal</keyword>
<accession>A0A0R3W9B1</accession>
<dbReference type="InterPro" id="IPR019734">
    <property type="entry name" value="TPR_rpt"/>
</dbReference>
<dbReference type="Gene3D" id="6.10.140.1460">
    <property type="match status" value="1"/>
</dbReference>
<evidence type="ECO:0000256" key="10">
    <source>
        <dbReference type="ARBA" id="ARBA00023002"/>
    </source>
</evidence>
<dbReference type="GO" id="GO:0005788">
    <property type="term" value="C:endoplasmic reticulum lumen"/>
    <property type="evidence" value="ECO:0007669"/>
    <property type="project" value="UniProtKB-SubCell"/>
</dbReference>
<evidence type="ECO:0000256" key="11">
    <source>
        <dbReference type="ARBA" id="ARBA00023004"/>
    </source>
</evidence>
<evidence type="ECO:0000256" key="4">
    <source>
        <dbReference type="ARBA" id="ARBA00006511"/>
    </source>
</evidence>
<dbReference type="AlphaFoldDB" id="A0A0R3W9B1"/>
<feature type="signal peptide" evidence="14">
    <location>
        <begin position="1"/>
        <end position="26"/>
    </location>
</feature>
<proteinExistence type="inferred from homology"/>
<feature type="repeat" description="TPR" evidence="13">
    <location>
        <begin position="264"/>
        <end position="297"/>
    </location>
</feature>
<dbReference type="SMART" id="SM00702">
    <property type="entry name" value="P4Hc"/>
    <property type="match status" value="1"/>
</dbReference>
<evidence type="ECO:0000256" key="6">
    <source>
        <dbReference type="ARBA" id="ARBA00022723"/>
    </source>
</evidence>
<gene>
    <name evidence="16" type="ORF">TASK_LOCUS7024</name>
</gene>
<dbReference type="InterPro" id="IPR013547">
    <property type="entry name" value="P4H_N"/>
</dbReference>
<evidence type="ECO:0000256" key="5">
    <source>
        <dbReference type="ARBA" id="ARBA00012269"/>
    </source>
</evidence>
<dbReference type="Pfam" id="PF08336">
    <property type="entry name" value="P4Ha_N"/>
    <property type="match status" value="1"/>
</dbReference>
<dbReference type="STRING" id="60517.A0A0R3W9B1"/>
<dbReference type="InterPro" id="IPR006620">
    <property type="entry name" value="Pro_4_hyd_alph"/>
</dbReference>
<protein>
    <recommendedName>
        <fullName evidence="5">procollagen-proline 4-dioxygenase</fullName>
        <ecNumber evidence="5">1.14.11.2</ecNumber>
    </recommendedName>
</protein>
<evidence type="ECO:0000256" key="3">
    <source>
        <dbReference type="ARBA" id="ARBA00004319"/>
    </source>
</evidence>
<comment type="subcellular location">
    <subcellularLocation>
        <location evidence="3">Endoplasmic reticulum lumen</location>
    </subcellularLocation>
</comment>
<evidence type="ECO:0000259" key="15">
    <source>
        <dbReference type="PROSITE" id="PS51471"/>
    </source>
</evidence>
<dbReference type="EC" id="1.14.11.2" evidence="5"/>
<evidence type="ECO:0000256" key="13">
    <source>
        <dbReference type="PROSITE-ProRule" id="PRU00339"/>
    </source>
</evidence>
<dbReference type="SUPFAM" id="SSF48452">
    <property type="entry name" value="TPR-like"/>
    <property type="match status" value="1"/>
</dbReference>
<keyword evidence="17" id="KW-1185">Reference proteome</keyword>
<keyword evidence="6" id="KW-0479">Metal-binding</keyword>
<organism evidence="18">
    <name type="scientific">Taenia asiatica</name>
    <name type="common">Asian tapeworm</name>
    <dbReference type="NCBI Taxonomy" id="60517"/>
    <lineage>
        <taxon>Eukaryota</taxon>
        <taxon>Metazoa</taxon>
        <taxon>Spiralia</taxon>
        <taxon>Lophotrochozoa</taxon>
        <taxon>Platyhelminthes</taxon>
        <taxon>Cestoda</taxon>
        <taxon>Eucestoda</taxon>
        <taxon>Cyclophyllidea</taxon>
        <taxon>Taeniidae</taxon>
        <taxon>Taenia</taxon>
    </lineage>
</organism>
<keyword evidence="11" id="KW-0408">Iron</keyword>
<feature type="domain" description="Fe2OG dioxygenase" evidence="15">
    <location>
        <begin position="455"/>
        <end position="562"/>
    </location>
</feature>
<dbReference type="Proteomes" id="UP000282613">
    <property type="component" value="Unassembled WGS sequence"/>
</dbReference>
<dbReference type="PANTHER" id="PTHR10869">
    <property type="entry name" value="PROLYL 4-HYDROXYLASE ALPHA SUBUNIT"/>
    <property type="match status" value="1"/>
</dbReference>
<keyword evidence="9" id="KW-0223">Dioxygenase</keyword>